<name>A0A8H6TK52_MYCCL</name>
<reference evidence="2" key="1">
    <citation type="submission" date="2020-05" db="EMBL/GenBank/DDBJ databases">
        <title>Mycena genomes resolve the evolution of fungal bioluminescence.</title>
        <authorList>
            <person name="Tsai I.J."/>
        </authorList>
    </citation>
    <scope>NUCLEOTIDE SEQUENCE</scope>
    <source>
        <strain evidence="2">110903Hualien_Pintung</strain>
    </source>
</reference>
<proteinExistence type="predicted"/>
<dbReference type="Proteomes" id="UP000613580">
    <property type="component" value="Unassembled WGS sequence"/>
</dbReference>
<dbReference type="AlphaFoldDB" id="A0A8H6TK52"/>
<dbReference type="EMBL" id="JACAZE010000004">
    <property type="protein sequence ID" value="KAF7318161.1"/>
    <property type="molecule type" value="Genomic_DNA"/>
</dbReference>
<accession>A0A8H6TK52</accession>
<feature type="region of interest" description="Disordered" evidence="1">
    <location>
        <begin position="591"/>
        <end position="636"/>
    </location>
</feature>
<dbReference type="Gene3D" id="2.60.120.260">
    <property type="entry name" value="Galactose-binding domain-like"/>
    <property type="match status" value="1"/>
</dbReference>
<gene>
    <name evidence="2" type="ORF">HMN09_00324300</name>
</gene>
<sequence>MPFNQASASFMALYESLPPEAQQRLVEKKLAPLLDQVSTERGKKVLKTATQLQTKYNAAPDLNMRAKKREINGLVDELVRDAKRSIVRERSRRDELMQEIVDSMADWLNDIWSVVYEHRVNFEEAHRCLLFLGETLGTLTTVPTAGQCRCSINHFKISVAIRKKGKTVKRFHLGGPRQMDRVLLWIWRDLFVCMFVKERGTDNIPNMLTDIEECLSWEALERLLYGGSNGRYLDLDDDDDDGIEEGSSDESDLEEEFGCSCRLHGSHWSQTVNDQHTFVRDLVLEHLIALFAITPSHRLYSSILNISPTYHQTEKQLQKTVSEIAGASADTFVAALDIHGAEGNAIELAALLDAHSYLLRPRDANILQASVAALSDLGLYHTKALQIAERELLDTAAAVRVAVRSAFCHVEDKTTPSALAEIGKLRVDSAARRQRVDSWVDSVITPGTGTTHPMVFAAMMLGFPFAPGMEDGDEGGDLLSFLDLDPGDPDLEDLREEFRPRLRERFESWVTTTTQIKGGNALLARVYSKVVEEMPYFKHADVANEMMGRIGERPSKAHIADAMDALLSFSKTQRKKLAAVAEKRRKKEAAKKAAAAAAAAGEPDSDGPPPLIPLPRSPAAASAVASGSASTPRTFAGMDDASISHVRRDQLADPACGVSTPPTEIVFAVLGTNAAAGPAGLLFGAEINMAPSDRVGCIAGSFVMSDVVWVSTKGAIPTGWEQPGFDDSAWPPVVNEGEYPVAPWDTVKIGAAAPAIDI</sequence>
<feature type="compositionally biased region" description="Pro residues" evidence="1">
    <location>
        <begin position="606"/>
        <end position="616"/>
    </location>
</feature>
<comment type="caution">
    <text evidence="2">The sequence shown here is derived from an EMBL/GenBank/DDBJ whole genome shotgun (WGS) entry which is preliminary data.</text>
</comment>
<evidence type="ECO:0000313" key="2">
    <source>
        <dbReference type="EMBL" id="KAF7318161.1"/>
    </source>
</evidence>
<evidence type="ECO:0000313" key="3">
    <source>
        <dbReference type="Proteomes" id="UP000613580"/>
    </source>
</evidence>
<evidence type="ECO:0000256" key="1">
    <source>
        <dbReference type="SAM" id="MobiDB-lite"/>
    </source>
</evidence>
<keyword evidence="3" id="KW-1185">Reference proteome</keyword>
<protein>
    <submittedName>
        <fullName evidence="2">Uncharacterized protein</fullName>
    </submittedName>
</protein>
<organism evidence="2 3">
    <name type="scientific">Mycena chlorophos</name>
    <name type="common">Agaric fungus</name>
    <name type="synonym">Agaricus chlorophos</name>
    <dbReference type="NCBI Taxonomy" id="658473"/>
    <lineage>
        <taxon>Eukaryota</taxon>
        <taxon>Fungi</taxon>
        <taxon>Dikarya</taxon>
        <taxon>Basidiomycota</taxon>
        <taxon>Agaricomycotina</taxon>
        <taxon>Agaricomycetes</taxon>
        <taxon>Agaricomycetidae</taxon>
        <taxon>Agaricales</taxon>
        <taxon>Marasmiineae</taxon>
        <taxon>Mycenaceae</taxon>
        <taxon>Mycena</taxon>
    </lineage>
</organism>
<dbReference type="OrthoDB" id="2742205at2759"/>
<feature type="compositionally biased region" description="Low complexity" evidence="1">
    <location>
        <begin position="617"/>
        <end position="632"/>
    </location>
</feature>